<evidence type="ECO:0000313" key="1">
    <source>
        <dbReference type="EMBL" id="KAI4387635.1"/>
    </source>
</evidence>
<comment type="caution">
    <text evidence="1">The sequence shown here is derived from an EMBL/GenBank/DDBJ whole genome shotgun (WGS) entry which is preliminary data.</text>
</comment>
<accession>A0ACB9S9N7</accession>
<evidence type="ECO:0000313" key="2">
    <source>
        <dbReference type="Proteomes" id="UP001057402"/>
    </source>
</evidence>
<protein>
    <submittedName>
        <fullName evidence="1">Uncharacterized protein</fullName>
    </submittedName>
</protein>
<dbReference type="Proteomes" id="UP001057402">
    <property type="component" value="Chromosome 1"/>
</dbReference>
<sequence length="216" mass="24972">MSPKENAILQEKVEELLHKVHIRESLSPCAVLALLVPKKDGSWRMCVDSRAINRITVGYRFPIPRLDDMLDQLHGSVVFSKIDLRSGYHQIRIRPGDEWKTAFKTRDGLYEWLVMPFGLSNAPSTFMHLMNQVLKSFIGQCVVVYFDDILIYSKSRSEHVDHLRDVLTVLREYKLYLHLKKCSFMKSELLFLGYIGFWGNVSSLNEGAGFFPSWSI</sequence>
<organism evidence="1 2">
    <name type="scientific">Melastoma candidum</name>
    <dbReference type="NCBI Taxonomy" id="119954"/>
    <lineage>
        <taxon>Eukaryota</taxon>
        <taxon>Viridiplantae</taxon>
        <taxon>Streptophyta</taxon>
        <taxon>Embryophyta</taxon>
        <taxon>Tracheophyta</taxon>
        <taxon>Spermatophyta</taxon>
        <taxon>Magnoliopsida</taxon>
        <taxon>eudicotyledons</taxon>
        <taxon>Gunneridae</taxon>
        <taxon>Pentapetalae</taxon>
        <taxon>rosids</taxon>
        <taxon>malvids</taxon>
        <taxon>Myrtales</taxon>
        <taxon>Melastomataceae</taxon>
        <taxon>Melastomatoideae</taxon>
        <taxon>Melastomateae</taxon>
        <taxon>Melastoma</taxon>
    </lineage>
</organism>
<proteinExistence type="predicted"/>
<dbReference type="EMBL" id="CM042880">
    <property type="protein sequence ID" value="KAI4387635.1"/>
    <property type="molecule type" value="Genomic_DNA"/>
</dbReference>
<reference evidence="2" key="1">
    <citation type="journal article" date="2023" name="Front. Plant Sci.">
        <title>Chromosomal-level genome assembly of Melastoma candidum provides insights into trichome evolution.</title>
        <authorList>
            <person name="Zhong Y."/>
            <person name="Wu W."/>
            <person name="Sun C."/>
            <person name="Zou P."/>
            <person name="Liu Y."/>
            <person name="Dai S."/>
            <person name="Zhou R."/>
        </authorList>
    </citation>
    <scope>NUCLEOTIDE SEQUENCE [LARGE SCALE GENOMIC DNA]</scope>
</reference>
<keyword evidence="2" id="KW-1185">Reference proteome</keyword>
<gene>
    <name evidence="1" type="ORF">MLD38_000054</name>
</gene>
<name>A0ACB9S9N7_9MYRT</name>